<dbReference type="STRING" id="6526.A0A2C9KKF3"/>
<dbReference type="GO" id="GO:0005737">
    <property type="term" value="C:cytoplasm"/>
    <property type="evidence" value="ECO:0007669"/>
    <property type="project" value="TreeGrafter"/>
</dbReference>
<dbReference type="VEuPathDB" id="VectorBase:BGLB020682"/>
<dbReference type="InterPro" id="IPR015943">
    <property type="entry name" value="WD40/YVTN_repeat-like_dom_sf"/>
</dbReference>
<name>A0A2C9KKF3_BIOGL</name>
<evidence type="ECO:0000256" key="2">
    <source>
        <dbReference type="ARBA" id="ARBA00022574"/>
    </source>
</evidence>
<dbReference type="EnsemblMetazoa" id="BGLB020682-RA">
    <property type="protein sequence ID" value="BGLB020682-PA"/>
    <property type="gene ID" value="BGLB020682"/>
</dbReference>
<dbReference type="EnsemblMetazoa" id="BGLB020682-RB">
    <property type="protein sequence ID" value="BGLB020682-PB"/>
    <property type="gene ID" value="BGLB020682"/>
</dbReference>
<keyword evidence="2" id="KW-0853">WD repeat</keyword>
<organism evidence="6 7">
    <name type="scientific">Biomphalaria glabrata</name>
    <name type="common">Bloodfluke planorb</name>
    <name type="synonym">Freshwater snail</name>
    <dbReference type="NCBI Taxonomy" id="6526"/>
    <lineage>
        <taxon>Eukaryota</taxon>
        <taxon>Metazoa</taxon>
        <taxon>Spiralia</taxon>
        <taxon>Lophotrochozoa</taxon>
        <taxon>Mollusca</taxon>
        <taxon>Gastropoda</taxon>
        <taxon>Heterobranchia</taxon>
        <taxon>Euthyneura</taxon>
        <taxon>Panpulmonata</taxon>
        <taxon>Hygrophila</taxon>
        <taxon>Lymnaeoidea</taxon>
        <taxon>Planorbidae</taxon>
        <taxon>Biomphalaria</taxon>
    </lineage>
</organism>
<dbReference type="InterPro" id="IPR031488">
    <property type="entry name" value="Zn_ribbon_mio"/>
</dbReference>
<reference evidence="6" key="1">
    <citation type="submission" date="2020-05" db="UniProtKB">
        <authorList>
            <consortium name="EnsemblMetazoa"/>
        </authorList>
    </citation>
    <scope>IDENTIFICATION</scope>
    <source>
        <strain evidence="6">BB02</strain>
    </source>
</reference>
<feature type="domain" description="MIOS-like alpha-solenoid" evidence="5">
    <location>
        <begin position="383"/>
        <end position="620"/>
    </location>
</feature>
<dbReference type="VEuPathDB" id="VectorBase:BGLAX_031637"/>
<dbReference type="Gene3D" id="2.130.10.10">
    <property type="entry name" value="YVTN repeat-like/Quinoprotein amine dehydrogenase"/>
    <property type="match status" value="1"/>
</dbReference>
<dbReference type="Pfam" id="PF17034">
    <property type="entry name" value="zinc_ribbon_16"/>
    <property type="match status" value="1"/>
</dbReference>
<dbReference type="SUPFAM" id="SSF50978">
    <property type="entry name" value="WD40 repeat-like"/>
    <property type="match status" value="1"/>
</dbReference>
<dbReference type="Pfam" id="PF21720">
    <property type="entry name" value="MIOS_WD40"/>
    <property type="match status" value="1"/>
</dbReference>
<dbReference type="InterPro" id="IPR049092">
    <property type="entry name" value="MIOS_a-sol"/>
</dbReference>
<dbReference type="PANTHER" id="PTHR16453">
    <property type="entry name" value="WD40 DOMAIN-CONTAINING PROTEIN MIO FAMILY MEMBER"/>
    <property type="match status" value="1"/>
</dbReference>
<proteinExistence type="inferred from homology"/>
<protein>
    <submittedName>
        <fullName evidence="6">Uncharacterized protein</fullName>
    </submittedName>
</protein>
<dbReference type="OrthoDB" id="341486at2759"/>
<keyword evidence="3" id="KW-0677">Repeat</keyword>
<dbReference type="PANTHER" id="PTHR16453:SF9">
    <property type="entry name" value="GATOR COMPLEX PROTEIN MIOS"/>
    <property type="match status" value="1"/>
</dbReference>
<evidence type="ECO:0000313" key="7">
    <source>
        <dbReference type="Proteomes" id="UP000076420"/>
    </source>
</evidence>
<evidence type="ECO:0000256" key="1">
    <source>
        <dbReference type="ARBA" id="ARBA00009713"/>
    </source>
</evidence>
<dbReference type="Proteomes" id="UP000076420">
    <property type="component" value="Unassembled WGS sequence"/>
</dbReference>
<sequence length="868" mass="98384">MSTIKVDVQWSPVDDDIFTTYGAAICLYKAKEKNGTYEVFYQDSRTNYENTKIIQLATNSELQFMKCVAWCPRRDSKNIFAVAQTSGRISFIGLDHNVMDDLIGKEFNVRYSRQCNYLAWNPVETHLLAQGLERGRSEPCVLIWDINSSNNNEVGERSRYSFSEGPITKPAHELGSGEASASFAWSDSKTFLVGMANKHIRLYDLRDTNKPHMNVQHRCVAGICIEPTQKQRIASFHENHIAIWDLRSFDRPINTITESKNVVKLSWCPIKNGILSVLTKESPFVKLHDIRHSVFGSDELEQASVERNVQPFGKSNLSSFCWHPRHENRLLAVLPNGNLRDMTVYERIPMEWSTNLELTMPFTKEIIHHFEEKGTEKDISTVMRKRLSQNYGLNAHSIESNMKAVKDEPTLLGLWRWILNVKVLTDAQVASSCKYHIPPATGIISLLHMDKEEVLLNSEPVGVHWKASESVKYSKRTHYRSNERIMALQLCGWVPDHPKEDFDGFIESLVRGGNPERASAIALFYLHIKRALDILSKCAMSSDQGEGKPSLQAVAMALSGFTEDPNALWRRTCGTLRYQLENPYLRAMFAFLACEEDNYEDVLNEEVMSVEDRIAFALIYLPDAKLKTYLCKLSDELTKTGDLDGIVLTGLLHNKGIELLGNFVDRTADVQTAAIAVIFSKSSNLLNDIRVTEWIDVYRDLLDRWRFWFQRAQFDNIRQTLIQERVPPQVHVACNFCGKSISPNLSVMNRLSIKIQTVFSSRGPTVRPKITCCPSCRKALPRCAVCLAHMGTSSAIGLESGSKAKLVPFQEWFSWCMTCRHGGHAGHLREWFSQHGECPVTGCVCKCASLDSVNRLKAQPLNKGIDAI</sequence>
<feature type="domain" description="GATOR2 complex protein MIO zinc-ribbon like" evidence="4">
    <location>
        <begin position="734"/>
        <end position="848"/>
    </location>
</feature>
<dbReference type="CDD" id="cd16691">
    <property type="entry name" value="mRING-H2-C3H3C2_Mio"/>
    <property type="match status" value="1"/>
</dbReference>
<accession>A0A2C9KKF3</accession>
<dbReference type="InterPro" id="IPR036322">
    <property type="entry name" value="WD40_repeat_dom_sf"/>
</dbReference>
<dbReference type="KEGG" id="bgt:106072861"/>
<dbReference type="AlphaFoldDB" id="A0A2C9KKF3"/>
<comment type="similarity">
    <text evidence="1">Belongs to the WD repeat mio family.</text>
</comment>
<gene>
    <name evidence="6" type="primary">106072861</name>
</gene>
<evidence type="ECO:0000259" key="5">
    <source>
        <dbReference type="Pfam" id="PF21719"/>
    </source>
</evidence>
<evidence type="ECO:0000313" key="6">
    <source>
        <dbReference type="EnsemblMetazoa" id="BGLB020682-PB"/>
    </source>
</evidence>
<dbReference type="GO" id="GO:1904263">
    <property type="term" value="P:positive regulation of TORC1 signaling"/>
    <property type="evidence" value="ECO:0007669"/>
    <property type="project" value="TreeGrafter"/>
</dbReference>
<evidence type="ECO:0000256" key="3">
    <source>
        <dbReference type="ARBA" id="ARBA00022737"/>
    </source>
</evidence>
<dbReference type="InterPro" id="IPR037593">
    <property type="entry name" value="MIOS/Sea4"/>
</dbReference>
<evidence type="ECO:0000259" key="4">
    <source>
        <dbReference type="Pfam" id="PF17034"/>
    </source>
</evidence>
<dbReference type="Pfam" id="PF21719">
    <property type="entry name" value="MIOS_a-sol"/>
    <property type="match status" value="1"/>
</dbReference>
<dbReference type="GO" id="GO:0034198">
    <property type="term" value="P:cellular response to amino acid starvation"/>
    <property type="evidence" value="ECO:0007669"/>
    <property type="project" value="TreeGrafter"/>
</dbReference>